<dbReference type="CDD" id="cd04905">
    <property type="entry name" value="ACT_CM-PDT"/>
    <property type="match status" value="1"/>
</dbReference>
<dbReference type="GO" id="GO:0004664">
    <property type="term" value="F:prephenate dehydratase activity"/>
    <property type="evidence" value="ECO:0007669"/>
    <property type="project" value="InterPro"/>
</dbReference>
<dbReference type="PROSITE" id="PS00857">
    <property type="entry name" value="PREPHENATE_DEHYDR_1"/>
    <property type="match status" value="1"/>
</dbReference>
<dbReference type="InterPro" id="IPR002912">
    <property type="entry name" value="ACT_dom"/>
</dbReference>
<dbReference type="KEGG" id="mend:L6E24_08080"/>
<dbReference type="EMBL" id="CP096115">
    <property type="protein sequence ID" value="UUX91338.1"/>
    <property type="molecule type" value="Genomic_DNA"/>
</dbReference>
<evidence type="ECO:0000256" key="5">
    <source>
        <dbReference type="ARBA" id="ARBA00029440"/>
    </source>
</evidence>
<dbReference type="PANTHER" id="PTHR21022">
    <property type="entry name" value="PREPHENATE DEHYDRATASE P PROTEIN"/>
    <property type="match status" value="1"/>
</dbReference>
<evidence type="ECO:0000256" key="2">
    <source>
        <dbReference type="ARBA" id="ARBA00023141"/>
    </source>
</evidence>
<keyword evidence="4" id="KW-0456">Lyase</keyword>
<reference evidence="8" key="1">
    <citation type="submission" date="2022-04" db="EMBL/GenBank/DDBJ databases">
        <title>Complete genome of Methanoplanus endosymbiosus DSM 3599.</title>
        <authorList>
            <person name="Chen S.-C."/>
            <person name="You Y.-T."/>
            <person name="Zhou Y.-Z."/>
            <person name="Lai M.-C."/>
        </authorList>
    </citation>
    <scope>NUCLEOTIDE SEQUENCE</scope>
    <source>
        <strain evidence="8">DSM 3599</strain>
    </source>
</reference>
<keyword evidence="3" id="KW-0584">Phenylalanine biosynthesis</keyword>
<keyword evidence="2" id="KW-0057">Aromatic amino acid biosynthesis</keyword>
<dbReference type="AlphaFoldDB" id="A0A9E7PK13"/>
<evidence type="ECO:0000256" key="3">
    <source>
        <dbReference type="ARBA" id="ARBA00023222"/>
    </source>
</evidence>
<dbReference type="GO" id="GO:0009094">
    <property type="term" value="P:L-phenylalanine biosynthetic process"/>
    <property type="evidence" value="ECO:0007669"/>
    <property type="project" value="UniProtKB-KW"/>
</dbReference>
<evidence type="ECO:0000313" key="8">
    <source>
        <dbReference type="EMBL" id="UUX91338.1"/>
    </source>
</evidence>
<evidence type="ECO:0000259" key="6">
    <source>
        <dbReference type="PROSITE" id="PS51171"/>
    </source>
</evidence>
<keyword evidence="1" id="KW-0028">Amino-acid biosynthesis</keyword>
<accession>A0A9E7PK13</accession>
<dbReference type="InterPro" id="IPR018528">
    <property type="entry name" value="Preph_deHydtase_CS"/>
</dbReference>
<dbReference type="PANTHER" id="PTHR21022:SF19">
    <property type="entry name" value="PREPHENATE DEHYDRATASE-RELATED"/>
    <property type="match status" value="1"/>
</dbReference>
<dbReference type="Gene3D" id="3.30.70.260">
    <property type="match status" value="1"/>
</dbReference>
<name>A0A9E7PK13_9EURY</name>
<dbReference type="Pfam" id="PF00800">
    <property type="entry name" value="PDT"/>
    <property type="match status" value="1"/>
</dbReference>
<dbReference type="InterPro" id="IPR001086">
    <property type="entry name" value="Preph_deHydtase"/>
</dbReference>
<dbReference type="SUPFAM" id="SSF53850">
    <property type="entry name" value="Periplasmic binding protein-like II"/>
    <property type="match status" value="1"/>
</dbReference>
<dbReference type="GO" id="GO:0005737">
    <property type="term" value="C:cytoplasm"/>
    <property type="evidence" value="ECO:0007669"/>
    <property type="project" value="TreeGrafter"/>
</dbReference>
<dbReference type="Gene3D" id="3.40.190.10">
    <property type="entry name" value="Periplasmic binding protein-like II"/>
    <property type="match status" value="2"/>
</dbReference>
<organism evidence="8 9">
    <name type="scientific">Methanoplanus endosymbiosus</name>
    <dbReference type="NCBI Taxonomy" id="33865"/>
    <lineage>
        <taxon>Archaea</taxon>
        <taxon>Methanobacteriati</taxon>
        <taxon>Methanobacteriota</taxon>
        <taxon>Stenosarchaea group</taxon>
        <taxon>Methanomicrobia</taxon>
        <taxon>Methanomicrobiales</taxon>
        <taxon>Methanomicrobiaceae</taxon>
        <taxon>Methanoplanus</taxon>
    </lineage>
</organism>
<dbReference type="Proteomes" id="UP001060368">
    <property type="component" value="Chromosome"/>
</dbReference>
<proteinExistence type="predicted"/>
<gene>
    <name evidence="8" type="ORF">L6E24_08080</name>
</gene>
<comment type="pathway">
    <text evidence="5">Amino-acid biosynthesis.</text>
</comment>
<dbReference type="PROSITE" id="PS51171">
    <property type="entry name" value="PREPHENATE_DEHYDR_3"/>
    <property type="match status" value="1"/>
</dbReference>
<dbReference type="CDD" id="cd13630">
    <property type="entry name" value="PBP2_PDT_1"/>
    <property type="match status" value="1"/>
</dbReference>
<dbReference type="RefSeq" id="WP_257741491.1">
    <property type="nucleotide sequence ID" value="NZ_CP096115.1"/>
</dbReference>
<protein>
    <submittedName>
        <fullName evidence="8">ACT domain-containing protein</fullName>
    </submittedName>
</protein>
<keyword evidence="9" id="KW-1185">Reference proteome</keyword>
<dbReference type="PROSITE" id="PS00858">
    <property type="entry name" value="PREPHENATE_DEHYDR_2"/>
    <property type="match status" value="1"/>
</dbReference>
<sequence>MKIAALGPEGTFSHELAVKISGDSEVVLFPTIKRVFAEAEKGECFGLVPVENSDAGGVGETLDGLMDTGCRIAAEYYMPIRHNLASDGVPAGGCRVLYAHPQSHAQCSRFIEDLGIPVIHTASNADSARLALQNPGSCAVTSVSAAKNFMLDIIRPDIQNSDNNITRFLLISPDKGEYPGGISEVRKTVSASGRRKCSIIIDPETDRPGLLYNILGVFAGEKINLTRIESRPSKRGIGSYVFFIDFEAESGEKLISSLKRIATVKELGCYVMEEV</sequence>
<evidence type="ECO:0000259" key="7">
    <source>
        <dbReference type="PROSITE" id="PS51671"/>
    </source>
</evidence>
<dbReference type="GeneID" id="74307651"/>
<feature type="domain" description="Prephenate dehydratase" evidence="6">
    <location>
        <begin position="2"/>
        <end position="173"/>
    </location>
</feature>
<feature type="domain" description="ACT" evidence="7">
    <location>
        <begin position="199"/>
        <end position="275"/>
    </location>
</feature>
<evidence type="ECO:0000313" key="9">
    <source>
        <dbReference type="Proteomes" id="UP001060368"/>
    </source>
</evidence>
<dbReference type="PROSITE" id="PS51671">
    <property type="entry name" value="ACT"/>
    <property type="match status" value="1"/>
</dbReference>
<evidence type="ECO:0000256" key="1">
    <source>
        <dbReference type="ARBA" id="ARBA00022605"/>
    </source>
</evidence>
<evidence type="ECO:0000256" key="4">
    <source>
        <dbReference type="ARBA" id="ARBA00023239"/>
    </source>
</evidence>
<dbReference type="SUPFAM" id="SSF55021">
    <property type="entry name" value="ACT-like"/>
    <property type="match status" value="1"/>
</dbReference>
<dbReference type="InterPro" id="IPR045865">
    <property type="entry name" value="ACT-like_dom_sf"/>
</dbReference>
<dbReference type="Pfam" id="PF01842">
    <property type="entry name" value="ACT"/>
    <property type="match status" value="1"/>
</dbReference>